<dbReference type="Proteomes" id="UP000251942">
    <property type="component" value="Unassembled WGS sequence"/>
</dbReference>
<accession>A0A0W0TH82</accession>
<evidence type="ECO:0000313" key="1">
    <source>
        <dbReference type="EMBL" id="KTC94922.1"/>
    </source>
</evidence>
<dbReference type="EMBL" id="LNYB01000085">
    <property type="protein sequence ID" value="KTC94922.1"/>
    <property type="molecule type" value="Genomic_DNA"/>
</dbReference>
<dbReference type="PATRIC" id="fig|453.4.peg.2836"/>
<protein>
    <submittedName>
        <fullName evidence="1">Uncharacterized protein</fullName>
    </submittedName>
</protein>
<name>A0A0W0TH82_9GAMM</name>
<sequence>MDNKDTLIIKDLSEKTAIHPRLLSAVPLDMLELINKLDAEHDRERIEEESKS</sequence>
<reference evidence="2 4" key="2">
    <citation type="submission" date="2018-06" db="EMBL/GenBank/DDBJ databases">
        <authorList>
            <consortium name="Pathogen Informatics"/>
            <person name="Doyle S."/>
        </authorList>
    </citation>
    <scope>NUCLEOTIDE SEQUENCE [LARGE SCALE GENOMIC DNA]</scope>
    <source>
        <strain evidence="2 4">NCTC12022</strain>
    </source>
</reference>
<gene>
    <name evidence="1" type="ORF">Lfee_2586</name>
    <name evidence="2" type="ORF">NCTC12022_02772</name>
</gene>
<organism evidence="1 3">
    <name type="scientific">Legionella feeleii</name>
    <dbReference type="NCBI Taxonomy" id="453"/>
    <lineage>
        <taxon>Bacteria</taxon>
        <taxon>Pseudomonadati</taxon>
        <taxon>Pseudomonadota</taxon>
        <taxon>Gammaproteobacteria</taxon>
        <taxon>Legionellales</taxon>
        <taxon>Legionellaceae</taxon>
        <taxon>Legionella</taxon>
    </lineage>
</organism>
<dbReference type="AlphaFoldDB" id="A0A0W0TH82"/>
<reference evidence="1 3" key="1">
    <citation type="submission" date="2015-11" db="EMBL/GenBank/DDBJ databases">
        <title>Genomic analysis of 38 Legionella species identifies large and diverse effector repertoires.</title>
        <authorList>
            <person name="Burstein D."/>
            <person name="Amaro F."/>
            <person name="Zusman T."/>
            <person name="Lifshitz Z."/>
            <person name="Cohen O."/>
            <person name="Gilbert J.A."/>
            <person name="Pupko T."/>
            <person name="Shuman H.A."/>
            <person name="Segal G."/>
        </authorList>
    </citation>
    <scope>NUCLEOTIDE SEQUENCE [LARGE SCALE GENOMIC DNA]</scope>
    <source>
        <strain evidence="1 3">WO-44C</strain>
    </source>
</reference>
<proteinExistence type="predicted"/>
<dbReference type="RefSeq" id="WP_156413396.1">
    <property type="nucleotide sequence ID" value="NZ_CAAAHT010000078.1"/>
</dbReference>
<evidence type="ECO:0000313" key="2">
    <source>
        <dbReference type="EMBL" id="SPX62015.1"/>
    </source>
</evidence>
<dbReference type="EMBL" id="UASS01000032">
    <property type="protein sequence ID" value="SPX62015.1"/>
    <property type="molecule type" value="Genomic_DNA"/>
</dbReference>
<dbReference type="Proteomes" id="UP000054698">
    <property type="component" value="Unassembled WGS sequence"/>
</dbReference>
<evidence type="ECO:0000313" key="3">
    <source>
        <dbReference type="Proteomes" id="UP000054698"/>
    </source>
</evidence>
<dbReference type="STRING" id="453.Lfee_2586"/>
<evidence type="ECO:0000313" key="4">
    <source>
        <dbReference type="Proteomes" id="UP000251942"/>
    </source>
</evidence>
<keyword evidence="3" id="KW-1185">Reference proteome</keyword>